<evidence type="ECO:0000256" key="3">
    <source>
        <dbReference type="ARBA" id="ARBA00029638"/>
    </source>
</evidence>
<dbReference type="InterPro" id="IPR001082">
    <property type="entry name" value="Pilin"/>
</dbReference>
<keyword evidence="4" id="KW-1133">Transmembrane helix</keyword>
<evidence type="ECO:0000313" key="5">
    <source>
        <dbReference type="EMBL" id="RMJ03951.1"/>
    </source>
</evidence>
<dbReference type="OrthoDB" id="5918848at2"/>
<evidence type="ECO:0000313" key="6">
    <source>
        <dbReference type="Proteomes" id="UP000265903"/>
    </source>
</evidence>
<keyword evidence="2" id="KW-0488">Methylation</keyword>
<protein>
    <recommendedName>
        <fullName evidence="3">Pilin</fullName>
    </recommendedName>
</protein>
<accession>A0A3M2RF59</accession>
<evidence type="ECO:0000256" key="2">
    <source>
        <dbReference type="ARBA" id="ARBA00022481"/>
    </source>
</evidence>
<keyword evidence="6" id="KW-1185">Reference proteome</keyword>
<gene>
    <name evidence="5" type="primary">pilE_1</name>
    <name evidence="5" type="ORF">DOQ08_01271</name>
</gene>
<feature type="transmembrane region" description="Helical" evidence="4">
    <location>
        <begin position="12"/>
        <end position="33"/>
    </location>
</feature>
<proteinExistence type="inferred from homology"/>
<dbReference type="SUPFAM" id="SSF54523">
    <property type="entry name" value="Pili subunits"/>
    <property type="match status" value="1"/>
</dbReference>
<evidence type="ECO:0000256" key="1">
    <source>
        <dbReference type="ARBA" id="ARBA00005233"/>
    </source>
</evidence>
<keyword evidence="4" id="KW-0472">Membrane</keyword>
<dbReference type="GO" id="GO:0007155">
    <property type="term" value="P:cell adhesion"/>
    <property type="evidence" value="ECO:0007669"/>
    <property type="project" value="InterPro"/>
</dbReference>
<keyword evidence="4" id="KW-0812">Transmembrane</keyword>
<dbReference type="RefSeq" id="WP_114334703.1">
    <property type="nucleotide sequence ID" value="NZ_QMDL01000002.1"/>
</dbReference>
<dbReference type="Pfam" id="PF07963">
    <property type="entry name" value="N_methyl"/>
    <property type="match status" value="1"/>
</dbReference>
<organism evidence="5 6">
    <name type="scientific">Marinobacter litoralis</name>
    <dbReference type="NCBI Taxonomy" id="187981"/>
    <lineage>
        <taxon>Bacteria</taxon>
        <taxon>Pseudomonadati</taxon>
        <taxon>Pseudomonadota</taxon>
        <taxon>Gammaproteobacteria</taxon>
        <taxon>Pseudomonadales</taxon>
        <taxon>Marinobacteraceae</taxon>
        <taxon>Marinobacter</taxon>
    </lineage>
</organism>
<dbReference type="EMBL" id="QMDL01000002">
    <property type="protein sequence ID" value="RMJ03951.1"/>
    <property type="molecule type" value="Genomic_DNA"/>
</dbReference>
<comment type="caution">
    <text evidence="5">The sequence shown here is derived from an EMBL/GenBank/DDBJ whole genome shotgun (WGS) entry which is preliminary data.</text>
</comment>
<dbReference type="Proteomes" id="UP000265903">
    <property type="component" value="Unassembled WGS sequence"/>
</dbReference>
<dbReference type="GO" id="GO:0009289">
    <property type="term" value="C:pilus"/>
    <property type="evidence" value="ECO:0007669"/>
    <property type="project" value="InterPro"/>
</dbReference>
<dbReference type="Pfam" id="PF00114">
    <property type="entry name" value="Pilin"/>
    <property type="match status" value="1"/>
</dbReference>
<reference evidence="5 6" key="1">
    <citation type="submission" date="2018-08" db="EMBL/GenBank/DDBJ databases">
        <title>Whole Genome Sequence of the Moderate Halophilic Marine Bacterium Marinobacter litoralis Sw-45.</title>
        <authorList>
            <person name="Musa H."/>
        </authorList>
    </citation>
    <scope>NUCLEOTIDE SEQUENCE [LARGE SCALE GENOMIC DNA]</scope>
    <source>
        <strain evidence="5 6">Sw-45</strain>
    </source>
</reference>
<dbReference type="InterPro" id="IPR045584">
    <property type="entry name" value="Pilin-like"/>
</dbReference>
<dbReference type="AlphaFoldDB" id="A0A3M2RF59"/>
<name>A0A3M2RF59_9GAMM</name>
<dbReference type="InterPro" id="IPR012902">
    <property type="entry name" value="N_methyl_site"/>
</dbReference>
<dbReference type="Gene3D" id="3.30.700.10">
    <property type="entry name" value="Glycoprotein, Type 4 Pilin"/>
    <property type="match status" value="1"/>
</dbReference>
<evidence type="ECO:0000256" key="4">
    <source>
        <dbReference type="SAM" id="Phobius"/>
    </source>
</evidence>
<comment type="similarity">
    <text evidence="1">Belongs to the N-Me-Phe pilin family.</text>
</comment>
<sequence length="156" mass="16367">MKQPSYADGFTLIELMIAMAIVGILAAFAVPAYQDYVVKAKLTEPFVILSGKKAAILDHFSSKGIMPAANSPLVNTLYAELSNSTVVLKTLPASTSGDNSKLNVGFEVKNLGASTGSPSKNTVAFQYQGSETGIKIACTASIGTTLESKYLPPACR</sequence>
<dbReference type="NCBIfam" id="TIGR02532">
    <property type="entry name" value="IV_pilin_GFxxxE"/>
    <property type="match status" value="1"/>
</dbReference>